<protein>
    <recommendedName>
        <fullName evidence="4">HIN-200 domain-containing protein</fullName>
    </recommendedName>
</protein>
<dbReference type="HOGENOM" id="CLU_1274826_0_0_1"/>
<evidence type="ECO:0000313" key="6">
    <source>
        <dbReference type="Proteomes" id="UP000008672"/>
    </source>
</evidence>
<evidence type="ECO:0000256" key="3">
    <source>
        <dbReference type="ARBA" id="ARBA00023242"/>
    </source>
</evidence>
<dbReference type="GO" id="GO:0005654">
    <property type="term" value="C:nucleoplasm"/>
    <property type="evidence" value="ECO:0007669"/>
    <property type="project" value="TreeGrafter"/>
</dbReference>
<dbReference type="PANTHER" id="PTHR12200:SF25">
    <property type="entry name" value="PYRIN AND HIN DOMAIN-CONTAINING PROTEIN 1"/>
    <property type="match status" value="1"/>
</dbReference>
<dbReference type="Ensembl" id="ENSLACT00000026614.1">
    <property type="protein sequence ID" value="ENSLACP00000022919.1"/>
    <property type="gene ID" value="ENSLACG00000022216.1"/>
</dbReference>
<dbReference type="Proteomes" id="UP000008672">
    <property type="component" value="Unassembled WGS sequence"/>
</dbReference>
<proteinExistence type="inferred from homology"/>
<dbReference type="SUPFAM" id="SSF159141">
    <property type="entry name" value="HIN-2000 domain-like"/>
    <property type="match status" value="2"/>
</dbReference>
<dbReference type="Gene3D" id="2.40.50.140">
    <property type="entry name" value="Nucleic acid-binding proteins"/>
    <property type="match status" value="2"/>
</dbReference>
<dbReference type="InterPro" id="IPR012340">
    <property type="entry name" value="NA-bd_OB-fold"/>
</dbReference>
<dbReference type="Pfam" id="PF02760">
    <property type="entry name" value="HIN"/>
    <property type="match status" value="1"/>
</dbReference>
<reference evidence="5" key="3">
    <citation type="submission" date="2025-09" db="UniProtKB">
        <authorList>
            <consortium name="Ensembl"/>
        </authorList>
    </citation>
    <scope>IDENTIFICATION</scope>
</reference>
<dbReference type="GeneTree" id="ENSGT00730000113485"/>
<dbReference type="InParanoid" id="M3XJL3"/>
<dbReference type="AlphaFoldDB" id="M3XJL3"/>
<comment type="subcellular location">
    <subcellularLocation>
        <location evidence="1">Nucleus</location>
    </subcellularLocation>
</comment>
<evidence type="ECO:0000259" key="4">
    <source>
        <dbReference type="PROSITE" id="PS50834"/>
    </source>
</evidence>
<dbReference type="InterPro" id="IPR004021">
    <property type="entry name" value="HIN200/IF120x"/>
</dbReference>
<reference evidence="5" key="2">
    <citation type="submission" date="2025-08" db="UniProtKB">
        <authorList>
            <consortium name="Ensembl"/>
        </authorList>
    </citation>
    <scope>IDENTIFICATION</scope>
</reference>
<dbReference type="STRING" id="7897.ENSLACP00000022919"/>
<sequence>FLFFGCLFQDHWPPPISLADFKKLNRDDYVKNQSLEVKVIKAFGKFNYKSQKITRTVFYAILADSSDFVAAKVFDLEKKKDFRQGASIAFSNFKCRNGILEVTEYTTLWQLAKNNVQVQKPMREKATKGVPVKEIKKLPLETIISGLYTVKTWTEASSGLFLTITDESDEMGVAIFHQPNGVKPQENEEMAFLCFQVNSYYNRLQLKSTPASFVQKF</sequence>
<keyword evidence="3" id="KW-0539">Nucleus</keyword>
<dbReference type="GO" id="GO:0035458">
    <property type="term" value="P:cellular response to interferon-beta"/>
    <property type="evidence" value="ECO:0007669"/>
    <property type="project" value="InterPro"/>
</dbReference>
<dbReference type="OMA" id="EMAFLCF"/>
<evidence type="ECO:0000313" key="5">
    <source>
        <dbReference type="Ensembl" id="ENSLACP00000022919.1"/>
    </source>
</evidence>
<accession>M3XJL3</accession>
<organism evidence="5 6">
    <name type="scientific">Latimeria chalumnae</name>
    <name type="common">Coelacanth</name>
    <dbReference type="NCBI Taxonomy" id="7897"/>
    <lineage>
        <taxon>Eukaryota</taxon>
        <taxon>Metazoa</taxon>
        <taxon>Chordata</taxon>
        <taxon>Craniata</taxon>
        <taxon>Vertebrata</taxon>
        <taxon>Euteleostomi</taxon>
        <taxon>Coelacanthiformes</taxon>
        <taxon>Coelacanthidae</taxon>
        <taxon>Latimeria</taxon>
    </lineage>
</organism>
<dbReference type="EMBL" id="AFYH01158804">
    <property type="status" value="NOT_ANNOTATED_CDS"/>
    <property type="molecule type" value="Genomic_DNA"/>
</dbReference>
<evidence type="ECO:0000256" key="2">
    <source>
        <dbReference type="ARBA" id="ARBA00008647"/>
    </source>
</evidence>
<dbReference type="GO" id="GO:0005829">
    <property type="term" value="C:cytosol"/>
    <property type="evidence" value="ECO:0007669"/>
    <property type="project" value="TreeGrafter"/>
</dbReference>
<feature type="domain" description="HIN-200" evidence="4">
    <location>
        <begin position="19"/>
        <end position="217"/>
    </location>
</feature>
<dbReference type="PROSITE" id="PS50834">
    <property type="entry name" value="HIN_200"/>
    <property type="match status" value="1"/>
</dbReference>
<name>M3XJL3_LATCH</name>
<keyword evidence="6" id="KW-1185">Reference proteome</keyword>
<dbReference type="FunCoup" id="M3XJL3">
    <property type="interactions" value="203"/>
</dbReference>
<dbReference type="PANTHER" id="PTHR12200">
    <property type="entry name" value="INTERFERON-INDUCIBLE PROTEIN AIM2 FAMILY MEMBER"/>
    <property type="match status" value="1"/>
</dbReference>
<reference evidence="6" key="1">
    <citation type="submission" date="2011-08" db="EMBL/GenBank/DDBJ databases">
        <title>The draft genome of Latimeria chalumnae.</title>
        <authorList>
            <person name="Di Palma F."/>
            <person name="Alfoldi J."/>
            <person name="Johnson J."/>
            <person name="Berlin A."/>
            <person name="Gnerre S."/>
            <person name="Jaffe D."/>
            <person name="MacCallum I."/>
            <person name="Young S."/>
            <person name="Walker B.J."/>
            <person name="Lander E."/>
            <person name="Lindblad-Toh K."/>
        </authorList>
    </citation>
    <scope>NUCLEOTIDE SEQUENCE [LARGE SCALE GENOMIC DNA]</scope>
    <source>
        <strain evidence="6">Wild caught</strain>
    </source>
</reference>
<evidence type="ECO:0000256" key="1">
    <source>
        <dbReference type="ARBA" id="ARBA00004123"/>
    </source>
</evidence>
<dbReference type="GO" id="GO:0003690">
    <property type="term" value="F:double-stranded DNA binding"/>
    <property type="evidence" value="ECO:0007669"/>
    <property type="project" value="TreeGrafter"/>
</dbReference>
<dbReference type="Bgee" id="ENSLACG00000022216">
    <property type="expression patterns" value="Expressed in pectoral fin and 1 other cell type or tissue"/>
</dbReference>
<dbReference type="GO" id="GO:0002218">
    <property type="term" value="P:activation of innate immune response"/>
    <property type="evidence" value="ECO:0007669"/>
    <property type="project" value="InterPro"/>
</dbReference>
<dbReference type="InterPro" id="IPR040205">
    <property type="entry name" value="HIN-200"/>
</dbReference>
<comment type="similarity">
    <text evidence="2">Belongs to the HIN-200 family.</text>
</comment>
<dbReference type="eggNOG" id="ENOG502QTQS">
    <property type="taxonomic scope" value="Eukaryota"/>
</dbReference>